<feature type="region of interest" description="Disordered" evidence="4">
    <location>
        <begin position="425"/>
        <end position="492"/>
    </location>
</feature>
<dbReference type="GO" id="GO:0016567">
    <property type="term" value="P:protein ubiquitination"/>
    <property type="evidence" value="ECO:0007669"/>
    <property type="project" value="TreeGrafter"/>
</dbReference>
<dbReference type="EMBL" id="VJMJ01000237">
    <property type="protein sequence ID" value="KAF0725595.1"/>
    <property type="molecule type" value="Genomic_DNA"/>
</dbReference>
<dbReference type="Pfam" id="PF13920">
    <property type="entry name" value="zf-C3HC4_3"/>
    <property type="match status" value="1"/>
</dbReference>
<keyword evidence="3" id="KW-0862">Zinc</keyword>
<evidence type="ECO:0000256" key="2">
    <source>
        <dbReference type="ARBA" id="ARBA00022771"/>
    </source>
</evidence>
<evidence type="ECO:0000256" key="1">
    <source>
        <dbReference type="ARBA" id="ARBA00022723"/>
    </source>
</evidence>
<feature type="compositionally biased region" description="Basic and acidic residues" evidence="4">
    <location>
        <begin position="116"/>
        <end position="129"/>
    </location>
</feature>
<dbReference type="Pfam" id="PF13926">
    <property type="entry name" value="DUF4211"/>
    <property type="match status" value="1"/>
</dbReference>
<reference evidence="6 7" key="1">
    <citation type="submission" date="2019-07" db="EMBL/GenBank/DDBJ databases">
        <title>Genomics analysis of Aphanomyces spp. identifies a new class of oomycete effector associated with host adaptation.</title>
        <authorList>
            <person name="Gaulin E."/>
        </authorList>
    </citation>
    <scope>NUCLEOTIDE SEQUENCE [LARGE SCALE GENOMIC DNA]</scope>
    <source>
        <strain evidence="6 7">ATCC 201684</strain>
    </source>
</reference>
<dbReference type="GO" id="GO:0008270">
    <property type="term" value="F:zinc ion binding"/>
    <property type="evidence" value="ECO:0007669"/>
    <property type="project" value="UniProtKB-KW"/>
</dbReference>
<accession>A0A6G0WEC1</accession>
<dbReference type="CDD" id="cd16646">
    <property type="entry name" value="mRING-HC-C2H2C4_MDM2-like"/>
    <property type="match status" value="1"/>
</dbReference>
<evidence type="ECO:0000313" key="6">
    <source>
        <dbReference type="EMBL" id="KAF0725595.1"/>
    </source>
</evidence>
<dbReference type="Gene3D" id="3.30.40.10">
    <property type="entry name" value="Zinc/RING finger domain, C3HC4 (zinc finger)"/>
    <property type="match status" value="1"/>
</dbReference>
<dbReference type="AlphaFoldDB" id="A0A6G0WEC1"/>
<dbReference type="InterPro" id="IPR013083">
    <property type="entry name" value="Znf_RING/FYVE/PHD"/>
</dbReference>
<feature type="region of interest" description="Disordered" evidence="4">
    <location>
        <begin position="1"/>
        <end position="132"/>
    </location>
</feature>
<gene>
    <name evidence="6" type="ORF">Ae201684_015928</name>
</gene>
<dbReference type="Proteomes" id="UP000481153">
    <property type="component" value="Unassembled WGS sequence"/>
</dbReference>
<evidence type="ECO:0000256" key="3">
    <source>
        <dbReference type="ARBA" id="ARBA00022833"/>
    </source>
</evidence>
<proteinExistence type="predicted"/>
<protein>
    <recommendedName>
        <fullName evidence="5">DUF4211 domain-containing protein</fullName>
    </recommendedName>
</protein>
<keyword evidence="2" id="KW-0863">Zinc-finger</keyword>
<dbReference type="GO" id="GO:0061630">
    <property type="term" value="F:ubiquitin protein ligase activity"/>
    <property type="evidence" value="ECO:0007669"/>
    <property type="project" value="TreeGrafter"/>
</dbReference>
<dbReference type="VEuPathDB" id="FungiDB:AeMF1_017459"/>
<feature type="domain" description="DUF4211" evidence="5">
    <location>
        <begin position="188"/>
        <end position="310"/>
    </location>
</feature>
<evidence type="ECO:0000259" key="5">
    <source>
        <dbReference type="Pfam" id="PF13926"/>
    </source>
</evidence>
<name>A0A6G0WEC1_9STRA</name>
<sequence length="566" mass="65426">MHDSDDDDIEIITPVRQKRPRIDEDDEDVTALTASQQTDEEIIVSSGSKKKKTVVLDDSDIEEVQDTKQENNKDEDEDDALPLASFVGTPSKETSASSPSRRHSFPETSSRRSSRRLSDRSHQKEVKQHELKKKLQRKSLDTCLPDRTSDGEDDYVAESDEDNFVVYDDEVEYMAEDEEPTVANGNIDDSDDEEDEEIHAFRGSREPIDWFRIYMAYLENCLVDEEFELSRKEKVFNQSIEHVERALLQRRDSLRGNVFWPDDLVESINTLPVMFEGDADGENLCYACNRSRHPASVTMHFIGVMCDANELYRKGWRQHLFACLETGDESSVQFEVGSRCFQRVLLYWCLHQAKRMWCSILWRKMNEYDGKIPEEERAKLHKSEFGRYKKLLNMVDNLETKEGYTHVRNIWSGVSPMSLEKTTTTYRRRGDVTSLIDDEEEEKEETKDSDHDEEIEEKDEEKPPSKPKASPVPPSTPSIAPKVTSAPSTPAQAGEDMCLVCNQRRRSGGILHGYYVHIYSCFECAKKLKELKKPCAVCSRPIERVIHLLRINDEEERRIRQFHASN</sequence>
<evidence type="ECO:0000256" key="4">
    <source>
        <dbReference type="SAM" id="MobiDB-lite"/>
    </source>
</evidence>
<evidence type="ECO:0000313" key="7">
    <source>
        <dbReference type="Proteomes" id="UP000481153"/>
    </source>
</evidence>
<feature type="compositionally biased region" description="Acidic residues" evidence="4">
    <location>
        <begin position="1"/>
        <end position="10"/>
    </location>
</feature>
<comment type="caution">
    <text evidence="6">The sequence shown here is derived from an EMBL/GenBank/DDBJ whole genome shotgun (WGS) entry which is preliminary data.</text>
</comment>
<keyword evidence="1" id="KW-0479">Metal-binding</keyword>
<dbReference type="PANTHER" id="PTHR46858">
    <property type="entry name" value="OS05G0521000 PROTEIN"/>
    <property type="match status" value="1"/>
</dbReference>
<dbReference type="InterPro" id="IPR025451">
    <property type="entry name" value="DUF4211"/>
</dbReference>
<dbReference type="PANTHER" id="PTHR46858:SF5">
    <property type="entry name" value="E3 UBIQUITIN-PROTEIN LIGASE APD1-RELATED"/>
    <property type="match status" value="1"/>
</dbReference>
<organism evidence="6 7">
    <name type="scientific">Aphanomyces euteiches</name>
    <dbReference type="NCBI Taxonomy" id="100861"/>
    <lineage>
        <taxon>Eukaryota</taxon>
        <taxon>Sar</taxon>
        <taxon>Stramenopiles</taxon>
        <taxon>Oomycota</taxon>
        <taxon>Saprolegniomycetes</taxon>
        <taxon>Saprolegniales</taxon>
        <taxon>Verrucalvaceae</taxon>
        <taxon>Aphanomyces</taxon>
    </lineage>
</organism>
<keyword evidence="7" id="KW-1185">Reference proteome</keyword>